<dbReference type="PANTHER" id="PTHR37028:SF4">
    <property type="entry name" value="ALMS MOTIF DOMAIN-CONTAINING PROTEIN"/>
    <property type="match status" value="1"/>
</dbReference>
<accession>A0A0D2L024</accession>
<keyword evidence="3" id="KW-1185">Reference proteome</keyword>
<feature type="region of interest" description="Disordered" evidence="1">
    <location>
        <begin position="76"/>
        <end position="113"/>
    </location>
</feature>
<proteinExistence type="predicted"/>
<dbReference type="Proteomes" id="UP000054498">
    <property type="component" value="Unassembled WGS sequence"/>
</dbReference>
<dbReference type="EMBL" id="KK101467">
    <property type="protein sequence ID" value="KIZ00784.1"/>
    <property type="molecule type" value="Genomic_DNA"/>
</dbReference>
<dbReference type="PANTHER" id="PTHR37028">
    <property type="entry name" value="UNNAMED PRODUCT-RELATED"/>
    <property type="match status" value="1"/>
</dbReference>
<dbReference type="AlphaFoldDB" id="A0A0D2L024"/>
<feature type="region of interest" description="Disordered" evidence="1">
    <location>
        <begin position="170"/>
        <end position="190"/>
    </location>
</feature>
<dbReference type="KEGG" id="mng:MNEG_7175"/>
<dbReference type="RefSeq" id="XP_013899803.1">
    <property type="nucleotide sequence ID" value="XM_014044349.1"/>
</dbReference>
<feature type="region of interest" description="Disordered" evidence="1">
    <location>
        <begin position="359"/>
        <end position="446"/>
    </location>
</feature>
<reference evidence="2 3" key="1">
    <citation type="journal article" date="2013" name="BMC Genomics">
        <title>Reconstruction of the lipid metabolism for the microalga Monoraphidium neglectum from its genome sequence reveals characteristics suitable for biofuel production.</title>
        <authorList>
            <person name="Bogen C."/>
            <person name="Al-Dilaimi A."/>
            <person name="Albersmeier A."/>
            <person name="Wichmann J."/>
            <person name="Grundmann M."/>
            <person name="Rupp O."/>
            <person name="Lauersen K.J."/>
            <person name="Blifernez-Klassen O."/>
            <person name="Kalinowski J."/>
            <person name="Goesmann A."/>
            <person name="Mussgnug J.H."/>
            <person name="Kruse O."/>
        </authorList>
    </citation>
    <scope>NUCLEOTIDE SEQUENCE [LARGE SCALE GENOMIC DNA]</scope>
    <source>
        <strain evidence="2 3">SAG 48.87</strain>
    </source>
</reference>
<evidence type="ECO:0000256" key="1">
    <source>
        <dbReference type="SAM" id="MobiDB-lite"/>
    </source>
</evidence>
<dbReference type="OrthoDB" id="78067at2759"/>
<organism evidence="2 3">
    <name type="scientific">Monoraphidium neglectum</name>
    <dbReference type="NCBI Taxonomy" id="145388"/>
    <lineage>
        <taxon>Eukaryota</taxon>
        <taxon>Viridiplantae</taxon>
        <taxon>Chlorophyta</taxon>
        <taxon>core chlorophytes</taxon>
        <taxon>Chlorophyceae</taxon>
        <taxon>CS clade</taxon>
        <taxon>Sphaeropleales</taxon>
        <taxon>Selenastraceae</taxon>
        <taxon>Monoraphidium</taxon>
    </lineage>
</organism>
<dbReference type="GeneID" id="25740051"/>
<evidence type="ECO:0000313" key="2">
    <source>
        <dbReference type="EMBL" id="KIZ00784.1"/>
    </source>
</evidence>
<sequence>MPGVENHASEAHLAASAGAAACTFSPATNAASERLLAHSREIPSGFMERQRYFEALRTEKMLLLQLAAEDKECRFTAPKTPRAGPTASPRGARERQDTSWVADDVGGGTPHQGYLDRIERVASADKRRADARRDALAAHLLAAQCTFSPEICPRSRTMARNTPLEVRGAAPPLRRGVRGPPDDELSANSRGRARRAAAAAEVAAAREAECTFAPDLSKGAARHAPQLAITEEASRPPRTQQRRQTLAFEGPPLMYRQRPSRLEAQDLVDRLYSAAAIGAPSGAAPYRSARTAGVAAEAEYSELLECTFEPNARGRPAPVPQPRGPVLIKGLGRFLELQDMARRQRQEQEALEARVFMKSPRPPQAPFTRPEPFRLATGGAGRDGAALEARAGARRARAEREAAAAAFGDDEECADDGSIAERSAIDGKQGGGVRGRRAWGDGDGSS</sequence>
<evidence type="ECO:0000313" key="3">
    <source>
        <dbReference type="Proteomes" id="UP000054498"/>
    </source>
</evidence>
<gene>
    <name evidence="2" type="ORF">MNEG_7175</name>
</gene>
<name>A0A0D2L024_9CHLO</name>
<protein>
    <submittedName>
        <fullName evidence="2">Uncharacterized protein</fullName>
    </submittedName>
</protein>